<dbReference type="AlphaFoldDB" id="A0A5D3WHU3"/>
<dbReference type="InterPro" id="IPR028994">
    <property type="entry name" value="Integrin_alpha_N"/>
</dbReference>
<evidence type="ECO:0000259" key="3">
    <source>
        <dbReference type="Pfam" id="PF08308"/>
    </source>
</evidence>
<proteinExistence type="predicted"/>
<organism evidence="4 5">
    <name type="scientific">Geothermobacter ehrlichii</name>
    <dbReference type="NCBI Taxonomy" id="213224"/>
    <lineage>
        <taxon>Bacteria</taxon>
        <taxon>Pseudomonadati</taxon>
        <taxon>Thermodesulfobacteriota</taxon>
        <taxon>Desulfuromonadia</taxon>
        <taxon>Desulfuromonadales</taxon>
        <taxon>Geothermobacteraceae</taxon>
        <taxon>Geothermobacter</taxon>
    </lineage>
</organism>
<dbReference type="SUPFAM" id="SSF63829">
    <property type="entry name" value="Calcium-dependent phosphotriesterase"/>
    <property type="match status" value="1"/>
</dbReference>
<feature type="domain" description="PEGA" evidence="3">
    <location>
        <begin position="530"/>
        <end position="602"/>
    </location>
</feature>
<reference evidence="4 5" key="1">
    <citation type="submission" date="2019-07" db="EMBL/GenBank/DDBJ databases">
        <title>Genomic Encyclopedia of Type Strains, Phase IV (KMG-IV): sequencing the most valuable type-strain genomes for metagenomic binning, comparative biology and taxonomic classification.</title>
        <authorList>
            <person name="Goeker M."/>
        </authorList>
    </citation>
    <scope>NUCLEOTIDE SEQUENCE [LARGE SCALE GENOMIC DNA]</scope>
    <source>
        <strain evidence="4 5">SS015</strain>
    </source>
</reference>
<evidence type="ECO:0000256" key="2">
    <source>
        <dbReference type="SAM" id="SignalP"/>
    </source>
</evidence>
<dbReference type="Gene3D" id="2.130.10.130">
    <property type="entry name" value="Integrin alpha, N-terminal"/>
    <property type="match status" value="1"/>
</dbReference>
<dbReference type="InterPro" id="IPR013229">
    <property type="entry name" value="PEGA"/>
</dbReference>
<dbReference type="Pfam" id="PF13517">
    <property type="entry name" value="FG-GAP_3"/>
    <property type="match status" value="1"/>
</dbReference>
<dbReference type="InterPro" id="IPR013783">
    <property type="entry name" value="Ig-like_fold"/>
</dbReference>
<evidence type="ECO:0000313" key="5">
    <source>
        <dbReference type="Proteomes" id="UP000324159"/>
    </source>
</evidence>
<accession>A0A5D3WHU3</accession>
<dbReference type="SUPFAM" id="SSF69318">
    <property type="entry name" value="Integrin alpha N-terminal domain"/>
    <property type="match status" value="1"/>
</dbReference>
<dbReference type="InterPro" id="IPR011042">
    <property type="entry name" value="6-blade_b-propeller_TolB-like"/>
</dbReference>
<dbReference type="PANTHER" id="PTHR44103:SF1">
    <property type="entry name" value="PROPROTEIN CONVERTASE P"/>
    <property type="match status" value="1"/>
</dbReference>
<dbReference type="PANTHER" id="PTHR44103">
    <property type="entry name" value="PROPROTEIN CONVERTASE P"/>
    <property type="match status" value="1"/>
</dbReference>
<name>A0A5D3WHU3_9BACT</name>
<dbReference type="Gene3D" id="2.60.40.10">
    <property type="entry name" value="Immunoglobulins"/>
    <property type="match status" value="1"/>
</dbReference>
<dbReference type="Proteomes" id="UP000324159">
    <property type="component" value="Unassembled WGS sequence"/>
</dbReference>
<dbReference type="OrthoDB" id="5504302at2"/>
<protein>
    <submittedName>
        <fullName evidence="4">VCBS repeat protein</fullName>
    </submittedName>
</protein>
<feature type="chain" id="PRO_5022679138" evidence="2">
    <location>
        <begin position="23"/>
        <end position="967"/>
    </location>
</feature>
<keyword evidence="1 2" id="KW-0732">Signal</keyword>
<dbReference type="Pfam" id="PF08308">
    <property type="entry name" value="PEGA"/>
    <property type="match status" value="1"/>
</dbReference>
<evidence type="ECO:0000313" key="4">
    <source>
        <dbReference type="EMBL" id="TYO97134.1"/>
    </source>
</evidence>
<dbReference type="InterPro" id="IPR013517">
    <property type="entry name" value="FG-GAP"/>
</dbReference>
<keyword evidence="5" id="KW-1185">Reference proteome</keyword>
<sequence length="967" mass="99403">MNGLLKVICLIAVISLSPVVFGTGSAQAVMPTVTYLETFGVGSQMAGPGAIDLDDSGNLYIADHDAGVLKFSKLGSLEGRFNAAPVSGAGLAVTPDGSRIYVVGDSDGDFTSDQVAILDGRTGAVLGYLGRGAGEFAGAGEIDLDSSGMIYVLDASAKTVRFYQDSGSGNAVLAGSFSVDVSGRLCALSAMVINPVTDEIFVADKKAPGEVRVYSPQGGLLVTYAAAADFGAQMLSFRGMAFDGQGRGYFIDNISARIAVLDFAAAASGGKAPVLGSIDLTSLVSGATLPQDVVMDGLGRLFVSGSYADGPSAAVLGIGNYQVPSNTAPPSPSILSPMDGSVVASATPVLNYSAVTDADGDPVTYDVSVACDGVQVEVGAGLPAGGYQVQTALPENAGCVWTVKAFDGVDYSAEASATFFVNAVAEAPSAPVLQSPADQAGDVVGASLFVWAASTDPDPNDSVGYLLQIVDAAGNVLAAVDAVSGIALNQTPAYDAMVPGGVYSWAVTAVDATGSEAVSATQSFTFAETGLVIDSNVPGADVYLGGNPGYLGRKVGQTPYVQLGAPAGDYQVAVVHRGFEPVYGMVTLESGGSAHFVADLRPSKEAVGHFQRSHGIRALAADGTYQDIRFNGILMPWIADVDGDGRLDLLVGKRGRKIAYYPALQITDTGGYLRLGDKEVLAELLQRDLAPCVADWNNDGLADLVYGARDGLVRLVLNSGVPGMPVFDGAAAVELTAGGEMITAGGHSAPVVVDWNGDNLKDLLVGGDNGRVELYLNVGSDEAPVLQFEKVLFAARKPKRVVPFPTDWDADGDLDLLVAKNKKVFLLENAGSGLAPQQRVVVFAADKRTMGYFQQGSGLFVVDADDRKGKDILAADGNGVLRFAKARGSEPVAAFFDVLVQKLDQVADMITNDSGDPTLLAMVDQAKTSASAGDLAALPSAISSLRNAQGLPAEAAATCDELMGLLP</sequence>
<gene>
    <name evidence="4" type="ORF">EDC39_11164</name>
</gene>
<dbReference type="Gene3D" id="2.120.10.30">
    <property type="entry name" value="TolB, C-terminal domain"/>
    <property type="match status" value="2"/>
</dbReference>
<comment type="caution">
    <text evidence="4">The sequence shown here is derived from an EMBL/GenBank/DDBJ whole genome shotgun (WGS) entry which is preliminary data.</text>
</comment>
<evidence type="ECO:0000256" key="1">
    <source>
        <dbReference type="ARBA" id="ARBA00022729"/>
    </source>
</evidence>
<feature type="signal peptide" evidence="2">
    <location>
        <begin position="1"/>
        <end position="22"/>
    </location>
</feature>
<dbReference type="EMBL" id="VNIB01000011">
    <property type="protein sequence ID" value="TYO97134.1"/>
    <property type="molecule type" value="Genomic_DNA"/>
</dbReference>